<dbReference type="InterPro" id="IPR052719">
    <property type="entry name" value="CvpA-like"/>
</dbReference>
<dbReference type="GO" id="GO:0009403">
    <property type="term" value="P:toxin biosynthetic process"/>
    <property type="evidence" value="ECO:0007669"/>
    <property type="project" value="InterPro"/>
</dbReference>
<feature type="transmembrane region" description="Helical" evidence="6">
    <location>
        <begin position="105"/>
        <end position="126"/>
    </location>
</feature>
<evidence type="ECO:0000313" key="8">
    <source>
        <dbReference type="Proteomes" id="UP000321638"/>
    </source>
</evidence>
<organism evidence="7 8">
    <name type="scientific">Vineibacter terrae</name>
    <dbReference type="NCBI Taxonomy" id="2586908"/>
    <lineage>
        <taxon>Bacteria</taxon>
        <taxon>Pseudomonadati</taxon>
        <taxon>Pseudomonadota</taxon>
        <taxon>Alphaproteobacteria</taxon>
        <taxon>Hyphomicrobiales</taxon>
        <taxon>Vineibacter</taxon>
    </lineage>
</organism>
<dbReference type="OrthoDB" id="9806894at2"/>
<dbReference type="AlphaFoldDB" id="A0A5C8PWG9"/>
<dbReference type="RefSeq" id="WP_147845009.1">
    <property type="nucleotide sequence ID" value="NZ_VDUZ01000001.1"/>
</dbReference>
<accession>A0A5C8PWG9</accession>
<dbReference type="PANTHER" id="PTHR36926">
    <property type="entry name" value="COLICIN V PRODUCTION PROTEIN"/>
    <property type="match status" value="1"/>
</dbReference>
<dbReference type="EMBL" id="VDUZ01000001">
    <property type="protein sequence ID" value="TXL82303.1"/>
    <property type="molecule type" value="Genomic_DNA"/>
</dbReference>
<protein>
    <submittedName>
        <fullName evidence="7">CvpA family protein</fullName>
    </submittedName>
</protein>
<keyword evidence="4 6" id="KW-0472">Membrane</keyword>
<dbReference type="PANTHER" id="PTHR36926:SF1">
    <property type="entry name" value="COLICIN V PRODUCTION PROTEIN"/>
    <property type="match status" value="1"/>
</dbReference>
<dbReference type="GO" id="GO:0016020">
    <property type="term" value="C:membrane"/>
    <property type="evidence" value="ECO:0007669"/>
    <property type="project" value="UniProtKB-SubCell"/>
</dbReference>
<evidence type="ECO:0000256" key="1">
    <source>
        <dbReference type="ARBA" id="ARBA00004141"/>
    </source>
</evidence>
<evidence type="ECO:0000313" key="7">
    <source>
        <dbReference type="EMBL" id="TXL82303.1"/>
    </source>
</evidence>
<reference evidence="7 8" key="1">
    <citation type="submission" date="2019-06" db="EMBL/GenBank/DDBJ databases">
        <title>New taxonomy in bacterial strain CC-CFT640, isolated from vineyard.</title>
        <authorList>
            <person name="Lin S.-Y."/>
            <person name="Tsai C.-F."/>
            <person name="Young C.-C."/>
        </authorList>
    </citation>
    <scope>NUCLEOTIDE SEQUENCE [LARGE SCALE GENOMIC DNA]</scope>
    <source>
        <strain evidence="7 8">CC-CFT640</strain>
    </source>
</reference>
<dbReference type="InterPro" id="IPR003825">
    <property type="entry name" value="Colicin-V_CvpA"/>
</dbReference>
<sequence>MEALGLTPLDFVALAVLVFTAIMGLSSGLVHSLLFIGAWLGAGVTAWHLRPVLQPELEKFVSSEQVAYFATLLGIFIIALMIFSMLASALGKMVQSSPFRIPDKILGLGFGAVCGAMLLSTAYLLYTYIAKPSDPPPAIISNARAYPMVKAGADMIEPYLPESFKTRARAAGRSSPPPSDPAGGGSPPAPAAPPPSPPSEQPAPKQ</sequence>
<comment type="subcellular location">
    <subcellularLocation>
        <location evidence="1">Membrane</location>
        <topology evidence="1">Multi-pass membrane protein</topology>
    </subcellularLocation>
</comment>
<keyword evidence="2 6" id="KW-0812">Transmembrane</keyword>
<keyword evidence="8" id="KW-1185">Reference proteome</keyword>
<keyword evidence="3 6" id="KW-1133">Transmembrane helix</keyword>
<dbReference type="Proteomes" id="UP000321638">
    <property type="component" value="Unassembled WGS sequence"/>
</dbReference>
<evidence type="ECO:0000256" key="3">
    <source>
        <dbReference type="ARBA" id="ARBA00022989"/>
    </source>
</evidence>
<evidence type="ECO:0000256" key="2">
    <source>
        <dbReference type="ARBA" id="ARBA00022692"/>
    </source>
</evidence>
<proteinExistence type="predicted"/>
<evidence type="ECO:0000256" key="5">
    <source>
        <dbReference type="SAM" id="MobiDB-lite"/>
    </source>
</evidence>
<feature type="compositionally biased region" description="Pro residues" evidence="5">
    <location>
        <begin position="187"/>
        <end position="206"/>
    </location>
</feature>
<dbReference type="Pfam" id="PF02674">
    <property type="entry name" value="Colicin_V"/>
    <property type="match status" value="1"/>
</dbReference>
<feature type="transmembrane region" description="Helical" evidence="6">
    <location>
        <begin position="69"/>
        <end position="93"/>
    </location>
</feature>
<name>A0A5C8PWG9_9HYPH</name>
<evidence type="ECO:0000256" key="4">
    <source>
        <dbReference type="ARBA" id="ARBA00023136"/>
    </source>
</evidence>
<gene>
    <name evidence="7" type="ORF">FHP25_00985</name>
</gene>
<comment type="caution">
    <text evidence="7">The sequence shown here is derived from an EMBL/GenBank/DDBJ whole genome shotgun (WGS) entry which is preliminary data.</text>
</comment>
<feature type="region of interest" description="Disordered" evidence="5">
    <location>
        <begin position="167"/>
        <end position="206"/>
    </location>
</feature>
<evidence type="ECO:0000256" key="6">
    <source>
        <dbReference type="SAM" id="Phobius"/>
    </source>
</evidence>